<dbReference type="PANTHER" id="PTHR14905">
    <property type="entry name" value="NG37"/>
    <property type="match status" value="1"/>
</dbReference>
<evidence type="ECO:0000256" key="1">
    <source>
        <dbReference type="SAM" id="MobiDB-lite"/>
    </source>
</evidence>
<accession>A0ABS9ZKJ4</accession>
<feature type="compositionally biased region" description="Basic and acidic residues" evidence="1">
    <location>
        <begin position="346"/>
        <end position="364"/>
    </location>
</feature>
<gene>
    <name evidence="2" type="ORF">AUC61_15670</name>
</gene>
<evidence type="ECO:0008006" key="4">
    <source>
        <dbReference type="Google" id="ProtNLM"/>
    </source>
</evidence>
<dbReference type="EMBL" id="LOHG01000009">
    <property type="protein sequence ID" value="MCI8210972.1"/>
    <property type="molecule type" value="Genomic_DNA"/>
</dbReference>
<dbReference type="PANTHER" id="PTHR14905:SF7">
    <property type="entry name" value="VON WILLEBRAND FACTOR A DOMAIN-CONTAINING PROTEIN 7"/>
    <property type="match status" value="1"/>
</dbReference>
<comment type="caution">
    <text evidence="2">The sequence shown here is derived from an EMBL/GenBank/DDBJ whole genome shotgun (WGS) entry which is preliminary data.</text>
</comment>
<dbReference type="InterPro" id="IPR010816">
    <property type="entry name" value="Het-C"/>
</dbReference>
<proteinExistence type="predicted"/>
<dbReference type="Proteomes" id="UP001320513">
    <property type="component" value="Unassembled WGS sequence"/>
</dbReference>
<feature type="region of interest" description="Disordered" evidence="1">
    <location>
        <begin position="345"/>
        <end position="364"/>
    </location>
</feature>
<dbReference type="RefSeq" id="WP_243247179.1">
    <property type="nucleotide sequence ID" value="NZ_LOHG01000009.1"/>
</dbReference>
<organism evidence="2 3">
    <name type="scientific">Pseudomonas maioricensis</name>
    <dbReference type="NCBI Taxonomy" id="1766623"/>
    <lineage>
        <taxon>Bacteria</taxon>
        <taxon>Pseudomonadati</taxon>
        <taxon>Pseudomonadota</taxon>
        <taxon>Gammaproteobacteria</taxon>
        <taxon>Pseudomonadales</taxon>
        <taxon>Pseudomonadaceae</taxon>
        <taxon>Pseudomonas</taxon>
    </lineage>
</organism>
<protein>
    <recommendedName>
        <fullName evidence="4">Heterokaryon incompatibility protein Het-C</fullName>
    </recommendedName>
</protein>
<evidence type="ECO:0000313" key="3">
    <source>
        <dbReference type="Proteomes" id="UP001320513"/>
    </source>
</evidence>
<dbReference type="InterPro" id="IPR052577">
    <property type="entry name" value="VWA7"/>
</dbReference>
<name>A0ABS9ZKJ4_9PSED</name>
<sequence>MNPQTASPKKNARYINHLMHGSKAVGKNAFASSSGTSRQRLDSTFALTLLTGLARTYAAPQFIMEMATVFGVDIPPRVYLELQKALIAGTVPLPRYEIVSSGTYPADYNNRDRTIRIHAAAMQHIVKHPDATWELLAVLLHEFGHHLDDVIRRDIAPHHAASTPSLHSDSAGEEGSRFALHMAGAGLQEEDDLILGLYVEGDKAEHLIKINYAQGMQAVRERQSDIVRLESDAMDPDREAFEADGSGNGLFSHERIEAGLEAVGFAKEDLRAMYFGNWLRDHAQLLDPKIVRGKNQKKDFPAVMSREALTAVVDVMAARKFPELRAQDSSSFRVTEQKLGVYRPSHHIDNPRVEDPTPADPAERDPEFEAWVLDDDPLLEVDYDTSMKSYIHLSGAKMYRELYAAMKEGYTPEGLRKLGGALHILEDFFAHSNFVELNLIALNHKDVLPWTGPADCKHKLPVVTGTFGGTDIIASLAGPIAKLLAPGQIWDFTPTKPGDRSESEQMLLILLNEHNEAWLLETFQDFLAARDKASANPGFNLLELYYWVISSPLRLAGNAYSTIFQGILQIIGNSIDDIQTHTVADPHRTGSTDPTHSQLAKDHADHPLHKLAASCASSAIKQVAGAMLNYWRFGSEMKPTDIALSYFVHPEDTYLLDDIFLDWASKNPEQIKRASSLTDLERLHKELQEVVHKRFQTFAKESLNSWDYLKKLGSAIGLKDVAEIKQRQSAKAMGNSKEA</sequence>
<evidence type="ECO:0000313" key="2">
    <source>
        <dbReference type="EMBL" id="MCI8210972.1"/>
    </source>
</evidence>
<reference evidence="2 3" key="1">
    <citation type="submission" date="2015-12" db="EMBL/GenBank/DDBJ databases">
        <title>Phylogenomics in the description of a new species in the Pseudomonas syringae group.</title>
        <authorList>
            <person name="Busquets A."/>
            <person name="Gomila M."/>
            <person name="Beiki F."/>
            <person name="Rahimian H."/>
            <person name="Mulet M."/>
            <person name="Sanchez D."/>
            <person name="Garcia-Valdes E."/>
            <person name="Lalucat J."/>
        </authorList>
    </citation>
    <scope>NUCLEOTIDE SEQUENCE [LARGE SCALE GENOMIC DNA]</scope>
    <source>
        <strain evidence="2 3">S25</strain>
    </source>
</reference>
<dbReference type="Pfam" id="PF07217">
    <property type="entry name" value="Het-C"/>
    <property type="match status" value="2"/>
</dbReference>
<keyword evidence="3" id="KW-1185">Reference proteome</keyword>